<protein>
    <submittedName>
        <fullName evidence="2">Uncharacterized protein</fullName>
    </submittedName>
</protein>
<feature type="compositionally biased region" description="Basic and acidic residues" evidence="1">
    <location>
        <begin position="1"/>
        <end position="11"/>
    </location>
</feature>
<comment type="caution">
    <text evidence="2">The sequence shown here is derived from an EMBL/GenBank/DDBJ whole genome shotgun (WGS) entry which is preliminary data.</text>
</comment>
<dbReference type="AlphaFoldDB" id="A0A9X9LNB7"/>
<dbReference type="EMBL" id="CYRY02008706">
    <property type="protein sequence ID" value="VCW77360.1"/>
    <property type="molecule type" value="Genomic_DNA"/>
</dbReference>
<keyword evidence="3" id="KW-1185">Reference proteome</keyword>
<feature type="region of interest" description="Disordered" evidence="1">
    <location>
        <begin position="1"/>
        <end position="26"/>
    </location>
</feature>
<reference evidence="2 3" key="1">
    <citation type="submission" date="2018-10" db="EMBL/GenBank/DDBJ databases">
        <authorList>
            <person name="Ekblom R."/>
            <person name="Jareborg N."/>
        </authorList>
    </citation>
    <scope>NUCLEOTIDE SEQUENCE [LARGE SCALE GENOMIC DNA]</scope>
    <source>
        <tissue evidence="2">Muscle</tissue>
    </source>
</reference>
<organism evidence="2 3">
    <name type="scientific">Gulo gulo</name>
    <name type="common">Wolverine</name>
    <name type="synonym">Gluton</name>
    <dbReference type="NCBI Taxonomy" id="48420"/>
    <lineage>
        <taxon>Eukaryota</taxon>
        <taxon>Metazoa</taxon>
        <taxon>Chordata</taxon>
        <taxon>Craniata</taxon>
        <taxon>Vertebrata</taxon>
        <taxon>Euteleostomi</taxon>
        <taxon>Mammalia</taxon>
        <taxon>Eutheria</taxon>
        <taxon>Laurasiatheria</taxon>
        <taxon>Carnivora</taxon>
        <taxon>Caniformia</taxon>
        <taxon>Musteloidea</taxon>
        <taxon>Mustelidae</taxon>
        <taxon>Guloninae</taxon>
        <taxon>Gulo</taxon>
    </lineage>
</organism>
<dbReference type="Proteomes" id="UP000269945">
    <property type="component" value="Unassembled WGS sequence"/>
</dbReference>
<evidence type="ECO:0000256" key="1">
    <source>
        <dbReference type="SAM" id="MobiDB-lite"/>
    </source>
</evidence>
<evidence type="ECO:0000313" key="3">
    <source>
        <dbReference type="Proteomes" id="UP000269945"/>
    </source>
</evidence>
<feature type="non-terminal residue" evidence="2">
    <location>
        <position position="74"/>
    </location>
</feature>
<sequence>ETRRVWLRDSRGGGGGGPSSPGQEETLAVRPLRLGRGPLKMDTWKYSVEKANVGQLFTISTEQTKPNSNAKTAG</sequence>
<feature type="non-terminal residue" evidence="2">
    <location>
        <position position="1"/>
    </location>
</feature>
<evidence type="ECO:0000313" key="2">
    <source>
        <dbReference type="EMBL" id="VCW77360.1"/>
    </source>
</evidence>
<proteinExistence type="predicted"/>
<accession>A0A9X9LNB7</accession>
<name>A0A9X9LNB7_GULGU</name>
<gene>
    <name evidence="2" type="ORF">BN2614_LOCUS1</name>
</gene>